<name>A0A2D3D6B4_9BIFI</name>
<evidence type="ECO:0000313" key="2">
    <source>
        <dbReference type="Proteomes" id="UP000229907"/>
    </source>
</evidence>
<dbReference type="AlphaFoldDB" id="A0A2D3D6B4"/>
<dbReference type="Proteomes" id="UP000229907">
    <property type="component" value="Chromosome"/>
</dbReference>
<dbReference type="EMBL" id="CP018044">
    <property type="protein sequence ID" value="ATU20604.1"/>
    <property type="molecule type" value="Genomic_DNA"/>
</dbReference>
<sequence length="144" mass="15151">MHEDGYEEMGAVCEALERAGADPRGLRRIEFDLPGRTLHGWALDDGRLPQSVRTALPHGWGVRPAAQGDDETLSAGHGRLVGHRMDIVAPPALAEAIDTGALAAVDGDDWGFTDMRTLAGDAGWGYPDPACARGAEAAAPGARR</sequence>
<protein>
    <submittedName>
        <fullName evidence="1">Uncharacterized protein</fullName>
    </submittedName>
</protein>
<organism evidence="1 2">
    <name type="scientific">Bifidobacterium choerinum</name>
    <dbReference type="NCBI Taxonomy" id="35760"/>
    <lineage>
        <taxon>Bacteria</taxon>
        <taxon>Bacillati</taxon>
        <taxon>Actinomycetota</taxon>
        <taxon>Actinomycetes</taxon>
        <taxon>Bifidobacteriales</taxon>
        <taxon>Bifidobacteriaceae</taxon>
        <taxon>Bifidobacterium</taxon>
    </lineage>
</organism>
<dbReference type="KEGG" id="bcho:BcFMB_06370"/>
<proteinExistence type="predicted"/>
<accession>A0A2D3D6B4</accession>
<gene>
    <name evidence="1" type="ORF">BcFMB_06370</name>
</gene>
<evidence type="ECO:0000313" key="1">
    <source>
        <dbReference type="EMBL" id="ATU20604.1"/>
    </source>
</evidence>
<reference evidence="1 2" key="1">
    <citation type="submission" date="2016-11" db="EMBL/GenBank/DDBJ databases">
        <title>complete genome sequence of Bifidobacterium choerinum strain FMB-1.</title>
        <authorList>
            <person name="Park C.-S."/>
            <person name="Jung D.-H."/>
            <person name="Choi D.-S."/>
        </authorList>
    </citation>
    <scope>NUCLEOTIDE SEQUENCE [LARGE SCALE GENOMIC DNA]</scope>
    <source>
        <strain evidence="1 2">FMB-1</strain>
    </source>
</reference>
<dbReference type="RefSeq" id="WP_099721331.1">
    <property type="nucleotide sequence ID" value="NZ_CP018044.1"/>
</dbReference>